<accession>A0A0E0JZF1</accession>
<dbReference type="Gramene" id="OPUNC02G13700.1">
    <property type="protein sequence ID" value="OPUNC02G13700.1"/>
    <property type="gene ID" value="OPUNC02G13700"/>
</dbReference>
<evidence type="ECO:0000313" key="3">
    <source>
        <dbReference type="Proteomes" id="UP000026962"/>
    </source>
</evidence>
<evidence type="ECO:0000256" key="1">
    <source>
        <dbReference type="SAM" id="MobiDB-lite"/>
    </source>
</evidence>
<feature type="compositionally biased region" description="Polar residues" evidence="1">
    <location>
        <begin position="31"/>
        <end position="40"/>
    </location>
</feature>
<sequence length="137" mass="15164">MLFPGNHRTLIKLANLKLTLHNPQPLIKQAPNPSKSQLRRSPQPMINLVVQGKIPRLETSRLAKNNESQLEASRASQIATLTSAVAEADKKVAELEIAKAKTDTKLCPKSRAEASKNKLVDIVKPLPKYLLNFIMPP</sequence>
<evidence type="ECO:0000313" key="2">
    <source>
        <dbReference type="EnsemblPlants" id="OPUNC02G13700.1"/>
    </source>
</evidence>
<protein>
    <submittedName>
        <fullName evidence="2">Uncharacterized protein</fullName>
    </submittedName>
</protein>
<keyword evidence="3" id="KW-1185">Reference proteome</keyword>
<dbReference type="HOGENOM" id="CLU_1868443_0_0_1"/>
<feature type="region of interest" description="Disordered" evidence="1">
    <location>
        <begin position="24"/>
        <end position="43"/>
    </location>
</feature>
<dbReference type="EnsemblPlants" id="OPUNC02G13700.1">
    <property type="protein sequence ID" value="OPUNC02G13700.1"/>
    <property type="gene ID" value="OPUNC02G13700"/>
</dbReference>
<name>A0A0E0JZF1_ORYPU</name>
<organism evidence="2">
    <name type="scientific">Oryza punctata</name>
    <name type="common">Red rice</name>
    <dbReference type="NCBI Taxonomy" id="4537"/>
    <lineage>
        <taxon>Eukaryota</taxon>
        <taxon>Viridiplantae</taxon>
        <taxon>Streptophyta</taxon>
        <taxon>Embryophyta</taxon>
        <taxon>Tracheophyta</taxon>
        <taxon>Spermatophyta</taxon>
        <taxon>Magnoliopsida</taxon>
        <taxon>Liliopsida</taxon>
        <taxon>Poales</taxon>
        <taxon>Poaceae</taxon>
        <taxon>BOP clade</taxon>
        <taxon>Oryzoideae</taxon>
        <taxon>Oryzeae</taxon>
        <taxon>Oryzinae</taxon>
        <taxon>Oryza</taxon>
    </lineage>
</organism>
<reference evidence="2" key="2">
    <citation type="submission" date="2018-05" db="EMBL/GenBank/DDBJ databases">
        <title>OpunRS2 (Oryza punctata Reference Sequence Version 2).</title>
        <authorList>
            <person name="Zhang J."/>
            <person name="Kudrna D."/>
            <person name="Lee S."/>
            <person name="Talag J."/>
            <person name="Welchert J."/>
            <person name="Wing R.A."/>
        </authorList>
    </citation>
    <scope>NUCLEOTIDE SEQUENCE [LARGE SCALE GENOMIC DNA]</scope>
</reference>
<dbReference type="AlphaFoldDB" id="A0A0E0JZF1"/>
<dbReference type="Proteomes" id="UP000026962">
    <property type="component" value="Chromosome 2"/>
</dbReference>
<proteinExistence type="predicted"/>
<reference evidence="2" key="1">
    <citation type="submission" date="2015-04" db="UniProtKB">
        <authorList>
            <consortium name="EnsemblPlants"/>
        </authorList>
    </citation>
    <scope>IDENTIFICATION</scope>
</reference>